<dbReference type="InterPro" id="IPR058318">
    <property type="entry name" value="DUF8005"/>
</dbReference>
<keyword evidence="1" id="KW-0472">Membrane</keyword>
<evidence type="ECO:0000256" key="1">
    <source>
        <dbReference type="SAM" id="Phobius"/>
    </source>
</evidence>
<reference evidence="2" key="1">
    <citation type="submission" date="2022-04" db="EMBL/GenBank/DDBJ databases">
        <title>Diverse halophilic archaea isolated from saline environments.</title>
        <authorList>
            <person name="Cui H.-L."/>
        </authorList>
    </citation>
    <scope>NUCLEOTIDE SEQUENCE</scope>
    <source>
        <strain evidence="2">XZYJT40</strain>
    </source>
</reference>
<keyword evidence="1" id="KW-1133">Transmembrane helix</keyword>
<protein>
    <submittedName>
        <fullName evidence="2">Uncharacterized protein</fullName>
    </submittedName>
</protein>
<dbReference type="EMBL" id="CP096658">
    <property type="protein sequence ID" value="UPW02314.1"/>
    <property type="molecule type" value="Genomic_DNA"/>
</dbReference>
<dbReference type="KEGG" id="haxz:M0R88_11220"/>
<keyword evidence="1" id="KW-0812">Transmembrane</keyword>
<gene>
    <name evidence="2" type="ORF">M0R88_11220</name>
</gene>
<dbReference type="Proteomes" id="UP000830434">
    <property type="component" value="Chromosome"/>
</dbReference>
<evidence type="ECO:0000313" key="3">
    <source>
        <dbReference type="Proteomes" id="UP000830434"/>
    </source>
</evidence>
<dbReference type="AlphaFoldDB" id="A0A8U0IQH2"/>
<name>A0A8U0IQH2_9EURY</name>
<feature type="transmembrane region" description="Helical" evidence="1">
    <location>
        <begin position="6"/>
        <end position="29"/>
    </location>
</feature>
<evidence type="ECO:0000313" key="2">
    <source>
        <dbReference type="EMBL" id="UPW02314.1"/>
    </source>
</evidence>
<accession>A0A8U0IQH2</accession>
<keyword evidence="3" id="KW-1185">Reference proteome</keyword>
<dbReference type="Pfam" id="PF26027">
    <property type="entry name" value="DUF8005"/>
    <property type="match status" value="1"/>
</dbReference>
<organism evidence="2 3">
    <name type="scientific">Halorussus gelatinilyticus</name>
    <dbReference type="NCBI Taxonomy" id="2937524"/>
    <lineage>
        <taxon>Archaea</taxon>
        <taxon>Methanobacteriati</taxon>
        <taxon>Methanobacteriota</taxon>
        <taxon>Stenosarchaea group</taxon>
        <taxon>Halobacteria</taxon>
        <taxon>Halobacteriales</taxon>
        <taxon>Haladaptataceae</taxon>
        <taxon>Halorussus</taxon>
    </lineage>
</organism>
<sequence length="67" mass="7939">MMSEAALVYFGAGSLLFVFWAYGIVSFALDCKNRFFPAAARLVANWRARRRERTDEEEREQREKQLY</sequence>
<proteinExistence type="predicted"/>